<keyword evidence="4" id="KW-0288">FMN</keyword>
<dbReference type="EMBL" id="JBHTIT010000001">
    <property type="protein sequence ID" value="MFD0950850.1"/>
    <property type="molecule type" value="Genomic_DNA"/>
</dbReference>
<dbReference type="Proteomes" id="UP001597044">
    <property type="component" value="Unassembled WGS sequence"/>
</dbReference>
<comment type="cofactor">
    <cofactor evidence="1">
        <name>FMN</name>
        <dbReference type="ChEBI" id="CHEBI:58210"/>
    </cofactor>
</comment>
<evidence type="ECO:0000256" key="2">
    <source>
        <dbReference type="ARBA" id="ARBA00007118"/>
    </source>
</evidence>
<evidence type="ECO:0000256" key="3">
    <source>
        <dbReference type="ARBA" id="ARBA00022630"/>
    </source>
</evidence>
<protein>
    <submittedName>
        <fullName evidence="7">Nitroreductase</fullName>
    </submittedName>
</protein>
<dbReference type="Pfam" id="PF00881">
    <property type="entry name" value="Nitroreductase"/>
    <property type="match status" value="1"/>
</dbReference>
<evidence type="ECO:0000313" key="7">
    <source>
        <dbReference type="EMBL" id="MFD0950850.1"/>
    </source>
</evidence>
<dbReference type="PANTHER" id="PTHR43673:SF2">
    <property type="entry name" value="NITROREDUCTASE"/>
    <property type="match status" value="1"/>
</dbReference>
<evidence type="ECO:0000256" key="5">
    <source>
        <dbReference type="ARBA" id="ARBA00023002"/>
    </source>
</evidence>
<sequence length="239" mass="25853">MTSSASPQTLSVLDAITQRRSVRGYLNTAVPESVLRSVFELAQAAPSNCNVQPWQVYVASGATRDSLRERMSTGAMTGRAMTPDIGFMPSTSGEHKNRQYACAAALYGAMGIAREDKLGRMKATLRNFEFFDAPHVCFIGMDKSYGIPMALDVGMYAQTLMLSMHAHGLGSCAQGSMGYYPNDVRQAFGINDDIQILFGISFGYEDPSISANATRTVRAPLSESVQFNNAPVTFSEASV</sequence>
<keyword evidence="3" id="KW-0285">Flavoprotein</keyword>
<dbReference type="RefSeq" id="WP_379071929.1">
    <property type="nucleotide sequence ID" value="NZ_JBHTIT010000001.1"/>
</dbReference>
<organism evidence="7 8">
    <name type="scientific">Paraperlucidibaca wandonensis</name>
    <dbReference type="NCBI Taxonomy" id="1268273"/>
    <lineage>
        <taxon>Bacteria</taxon>
        <taxon>Pseudomonadati</taxon>
        <taxon>Pseudomonadota</taxon>
        <taxon>Gammaproteobacteria</taxon>
        <taxon>Moraxellales</taxon>
        <taxon>Moraxellaceae</taxon>
        <taxon>Paraperlucidibaca</taxon>
    </lineage>
</organism>
<keyword evidence="8" id="KW-1185">Reference proteome</keyword>
<comment type="caution">
    <text evidence="7">The sequence shown here is derived from an EMBL/GenBank/DDBJ whole genome shotgun (WGS) entry which is preliminary data.</text>
</comment>
<evidence type="ECO:0000256" key="1">
    <source>
        <dbReference type="ARBA" id="ARBA00001917"/>
    </source>
</evidence>
<comment type="similarity">
    <text evidence="2">Belongs to the nitroreductase family.</text>
</comment>
<dbReference type="InterPro" id="IPR029479">
    <property type="entry name" value="Nitroreductase"/>
</dbReference>
<dbReference type="PANTHER" id="PTHR43673">
    <property type="entry name" value="NAD(P)H NITROREDUCTASE YDGI-RELATED"/>
    <property type="match status" value="1"/>
</dbReference>
<proteinExistence type="inferred from homology"/>
<keyword evidence="5" id="KW-0560">Oxidoreductase</keyword>
<accession>A0ABW3HJD0</accession>
<evidence type="ECO:0000256" key="4">
    <source>
        <dbReference type="ARBA" id="ARBA00022643"/>
    </source>
</evidence>
<feature type="domain" description="Nitroreductase" evidence="6">
    <location>
        <begin position="16"/>
        <end position="204"/>
    </location>
</feature>
<name>A0ABW3HJD0_9GAMM</name>
<dbReference type="CDD" id="cd02136">
    <property type="entry name" value="PnbA_NfnB-like"/>
    <property type="match status" value="1"/>
</dbReference>
<dbReference type="SUPFAM" id="SSF55469">
    <property type="entry name" value="FMN-dependent nitroreductase-like"/>
    <property type="match status" value="1"/>
</dbReference>
<dbReference type="InterPro" id="IPR000415">
    <property type="entry name" value="Nitroreductase-like"/>
</dbReference>
<evidence type="ECO:0000259" key="6">
    <source>
        <dbReference type="Pfam" id="PF00881"/>
    </source>
</evidence>
<dbReference type="Gene3D" id="3.40.109.10">
    <property type="entry name" value="NADH Oxidase"/>
    <property type="match status" value="1"/>
</dbReference>
<reference evidence="8" key="1">
    <citation type="journal article" date="2019" name="Int. J. Syst. Evol. Microbiol.">
        <title>The Global Catalogue of Microorganisms (GCM) 10K type strain sequencing project: providing services to taxonomists for standard genome sequencing and annotation.</title>
        <authorList>
            <consortium name="The Broad Institute Genomics Platform"/>
            <consortium name="The Broad Institute Genome Sequencing Center for Infectious Disease"/>
            <person name="Wu L."/>
            <person name="Ma J."/>
        </authorList>
    </citation>
    <scope>NUCLEOTIDE SEQUENCE [LARGE SCALE GENOMIC DNA]</scope>
    <source>
        <strain evidence="8">CCUG 63419</strain>
    </source>
</reference>
<gene>
    <name evidence="7" type="ORF">ACFQ0F_10685</name>
</gene>
<evidence type="ECO:0000313" key="8">
    <source>
        <dbReference type="Proteomes" id="UP001597044"/>
    </source>
</evidence>